<feature type="region of interest" description="Disordered" evidence="2">
    <location>
        <begin position="1"/>
        <end position="22"/>
    </location>
</feature>
<dbReference type="GO" id="GO:0090158">
    <property type="term" value="P:endoplasmic reticulum membrane organization"/>
    <property type="evidence" value="ECO:0007669"/>
    <property type="project" value="TreeGrafter"/>
</dbReference>
<evidence type="ECO:0000256" key="2">
    <source>
        <dbReference type="SAM" id="MobiDB-lite"/>
    </source>
</evidence>
<evidence type="ECO:0000259" key="3">
    <source>
        <dbReference type="Pfam" id="PF25809"/>
    </source>
</evidence>
<dbReference type="AlphaFoldDB" id="A0A5C3L9C9"/>
<comment type="similarity">
    <text evidence="1">Belongs to the STEEP1 family.</text>
</comment>
<feature type="domain" description="STEEP1" evidence="3">
    <location>
        <begin position="22"/>
        <end position="132"/>
    </location>
</feature>
<gene>
    <name evidence="4" type="ORF">FA15DRAFT_664335</name>
</gene>
<proteinExistence type="inferred from homology"/>
<organism evidence="4 5">
    <name type="scientific">Coprinopsis marcescibilis</name>
    <name type="common">Agaric fungus</name>
    <name type="synonym">Psathyrella marcescibilis</name>
    <dbReference type="NCBI Taxonomy" id="230819"/>
    <lineage>
        <taxon>Eukaryota</taxon>
        <taxon>Fungi</taxon>
        <taxon>Dikarya</taxon>
        <taxon>Basidiomycota</taxon>
        <taxon>Agaricomycotina</taxon>
        <taxon>Agaricomycetes</taxon>
        <taxon>Agaricomycetidae</taxon>
        <taxon>Agaricales</taxon>
        <taxon>Agaricineae</taxon>
        <taxon>Psathyrellaceae</taxon>
        <taxon>Coprinopsis</taxon>
    </lineage>
</organism>
<dbReference type="GO" id="GO:0005737">
    <property type="term" value="C:cytoplasm"/>
    <property type="evidence" value="ECO:0007669"/>
    <property type="project" value="GOC"/>
</dbReference>
<dbReference type="InterPro" id="IPR029704">
    <property type="entry name" value="STEEP-like"/>
</dbReference>
<sequence length="142" mass="15551">MPKVISRSAVSSSTDAQPTPSSATNLRVYYCLCGDFILVIEKSLASLPRRKTDNAIIIRAQDSEGHKAKIFKLNARPAIEPVLIERDGGHEKQYRFSCARCSLNIGYQTSPTQPPFLYILPGALSQIQGQVPPEAFDGENAT</sequence>
<name>A0A5C3L9C9_COPMA</name>
<dbReference type="GO" id="GO:0006888">
    <property type="term" value="P:endoplasmic reticulum to Golgi vesicle-mediated transport"/>
    <property type="evidence" value="ECO:0007669"/>
    <property type="project" value="TreeGrafter"/>
</dbReference>
<accession>A0A5C3L9C9</accession>
<dbReference type="EMBL" id="ML210150">
    <property type="protein sequence ID" value="TFK29390.1"/>
    <property type="molecule type" value="Genomic_DNA"/>
</dbReference>
<evidence type="ECO:0000313" key="5">
    <source>
        <dbReference type="Proteomes" id="UP000307440"/>
    </source>
</evidence>
<dbReference type="Proteomes" id="UP000307440">
    <property type="component" value="Unassembled WGS sequence"/>
</dbReference>
<feature type="compositionally biased region" description="Polar residues" evidence="2">
    <location>
        <begin position="8"/>
        <end position="22"/>
    </location>
</feature>
<evidence type="ECO:0000256" key="1">
    <source>
        <dbReference type="ARBA" id="ARBA00024205"/>
    </source>
</evidence>
<dbReference type="Pfam" id="PF25809">
    <property type="entry name" value="STEEP1"/>
    <property type="match status" value="1"/>
</dbReference>
<dbReference type="STRING" id="230819.A0A5C3L9C9"/>
<dbReference type="PANTHER" id="PTHR46355">
    <property type="entry name" value="UPF0428 PROTEIN CXORF56"/>
    <property type="match status" value="1"/>
</dbReference>
<protein>
    <recommendedName>
        <fullName evidence="3">STEEP1 domain-containing protein</fullName>
    </recommendedName>
</protein>
<dbReference type="PANTHER" id="PTHR46355:SF1">
    <property type="entry name" value="STING ER EXIT PROTEIN"/>
    <property type="match status" value="1"/>
</dbReference>
<evidence type="ECO:0000313" key="4">
    <source>
        <dbReference type="EMBL" id="TFK29390.1"/>
    </source>
</evidence>
<dbReference type="InterPro" id="IPR057965">
    <property type="entry name" value="STEEP1_dom"/>
</dbReference>
<reference evidence="4 5" key="1">
    <citation type="journal article" date="2019" name="Nat. Ecol. Evol.">
        <title>Megaphylogeny resolves global patterns of mushroom evolution.</title>
        <authorList>
            <person name="Varga T."/>
            <person name="Krizsan K."/>
            <person name="Foldi C."/>
            <person name="Dima B."/>
            <person name="Sanchez-Garcia M."/>
            <person name="Sanchez-Ramirez S."/>
            <person name="Szollosi G.J."/>
            <person name="Szarkandi J.G."/>
            <person name="Papp V."/>
            <person name="Albert L."/>
            <person name="Andreopoulos W."/>
            <person name="Angelini C."/>
            <person name="Antonin V."/>
            <person name="Barry K.W."/>
            <person name="Bougher N.L."/>
            <person name="Buchanan P."/>
            <person name="Buyck B."/>
            <person name="Bense V."/>
            <person name="Catcheside P."/>
            <person name="Chovatia M."/>
            <person name="Cooper J."/>
            <person name="Damon W."/>
            <person name="Desjardin D."/>
            <person name="Finy P."/>
            <person name="Geml J."/>
            <person name="Haridas S."/>
            <person name="Hughes K."/>
            <person name="Justo A."/>
            <person name="Karasinski D."/>
            <person name="Kautmanova I."/>
            <person name="Kiss B."/>
            <person name="Kocsube S."/>
            <person name="Kotiranta H."/>
            <person name="LaButti K.M."/>
            <person name="Lechner B.E."/>
            <person name="Liimatainen K."/>
            <person name="Lipzen A."/>
            <person name="Lukacs Z."/>
            <person name="Mihaltcheva S."/>
            <person name="Morgado L.N."/>
            <person name="Niskanen T."/>
            <person name="Noordeloos M.E."/>
            <person name="Ohm R.A."/>
            <person name="Ortiz-Santana B."/>
            <person name="Ovrebo C."/>
            <person name="Racz N."/>
            <person name="Riley R."/>
            <person name="Savchenko A."/>
            <person name="Shiryaev A."/>
            <person name="Soop K."/>
            <person name="Spirin V."/>
            <person name="Szebenyi C."/>
            <person name="Tomsovsky M."/>
            <person name="Tulloss R.E."/>
            <person name="Uehling J."/>
            <person name="Grigoriev I.V."/>
            <person name="Vagvolgyi C."/>
            <person name="Papp T."/>
            <person name="Martin F.M."/>
            <person name="Miettinen O."/>
            <person name="Hibbett D.S."/>
            <person name="Nagy L.G."/>
        </authorList>
    </citation>
    <scope>NUCLEOTIDE SEQUENCE [LARGE SCALE GENOMIC DNA]</scope>
    <source>
        <strain evidence="4 5">CBS 121175</strain>
    </source>
</reference>
<keyword evidence="5" id="KW-1185">Reference proteome</keyword>
<dbReference type="OrthoDB" id="418131at2759"/>